<organism evidence="3 4">
    <name type="scientific">Candidatus Neptunichlamydia vexilliferae</name>
    <dbReference type="NCBI Taxonomy" id="1651774"/>
    <lineage>
        <taxon>Bacteria</taxon>
        <taxon>Pseudomonadati</taxon>
        <taxon>Chlamydiota</taxon>
        <taxon>Chlamydiia</taxon>
        <taxon>Parachlamydiales</taxon>
        <taxon>Simkaniaceae</taxon>
        <taxon>Candidatus Neptunichlamydia</taxon>
    </lineage>
</organism>
<keyword evidence="4" id="KW-1185">Reference proteome</keyword>
<dbReference type="EMBL" id="JAAEJV010000019">
    <property type="protein sequence ID" value="MBF5059362.1"/>
    <property type="molecule type" value="Genomic_DNA"/>
</dbReference>
<evidence type="ECO:0000313" key="4">
    <source>
        <dbReference type="Proteomes" id="UP001194714"/>
    </source>
</evidence>
<comment type="caution">
    <text evidence="3">The sequence shown here is derived from an EMBL/GenBank/DDBJ whole genome shotgun (WGS) entry which is preliminary data.</text>
</comment>
<feature type="region of interest" description="Disordered" evidence="2">
    <location>
        <begin position="113"/>
        <end position="147"/>
    </location>
</feature>
<feature type="coiled-coil region" evidence="1">
    <location>
        <begin position="52"/>
        <end position="79"/>
    </location>
</feature>
<evidence type="ECO:0000256" key="1">
    <source>
        <dbReference type="SAM" id="Coils"/>
    </source>
</evidence>
<reference evidence="3 4" key="1">
    <citation type="submission" date="2020-01" db="EMBL/GenBank/DDBJ databases">
        <title>Draft genome sequence of Cand. Neptunochlamydia vexilliferae K9.</title>
        <authorList>
            <person name="Schulz F."/>
            <person name="Koestlbacher S."/>
            <person name="Wascher F."/>
            <person name="Pizzetti I."/>
            <person name="Horn M."/>
        </authorList>
    </citation>
    <scope>NUCLEOTIDE SEQUENCE [LARGE SCALE GENOMIC DNA]</scope>
    <source>
        <strain evidence="3 4">K9</strain>
    </source>
</reference>
<proteinExistence type="predicted"/>
<dbReference type="Proteomes" id="UP001194714">
    <property type="component" value="Unassembled WGS sequence"/>
</dbReference>
<evidence type="ECO:0000256" key="2">
    <source>
        <dbReference type="SAM" id="MobiDB-lite"/>
    </source>
</evidence>
<feature type="compositionally biased region" description="Basic residues" evidence="2">
    <location>
        <begin position="135"/>
        <end position="147"/>
    </location>
</feature>
<name>A0ABS0B0J4_9BACT</name>
<gene>
    <name evidence="3" type="ORF">NEPTK9_000874</name>
</gene>
<protein>
    <submittedName>
        <fullName evidence="3">Uncharacterized protein</fullName>
    </submittedName>
</protein>
<feature type="compositionally biased region" description="Basic and acidic residues" evidence="2">
    <location>
        <begin position="114"/>
        <end position="129"/>
    </location>
</feature>
<keyword evidence="1" id="KW-0175">Coiled coil</keyword>
<sequence length="147" mass="17271">MIKVGPGRVYMEDEFDRIMGFFDLSSEEKEARLKEVFEDSVEYFKRFKYQMLNGTEEEKKESLKKMTLLKAKMEEETQRICKKTGMTPEQLAAYSSDPKNFSQEQWGAIKGAKQKLDEDAKEMKKKGDGGNEPPKKRRKRPKKWIQS</sequence>
<accession>A0ABS0B0J4</accession>
<evidence type="ECO:0000313" key="3">
    <source>
        <dbReference type="EMBL" id="MBF5059362.1"/>
    </source>
</evidence>